<dbReference type="EMBL" id="HG966617">
    <property type="protein sequence ID" value="CDO60538.1"/>
    <property type="molecule type" value="Genomic_DNA"/>
</dbReference>
<dbReference type="SMART" id="SM00671">
    <property type="entry name" value="SEL1"/>
    <property type="match status" value="4"/>
</dbReference>
<evidence type="ECO:0000256" key="1">
    <source>
        <dbReference type="SAM" id="MobiDB-lite"/>
    </source>
</evidence>
<feature type="region of interest" description="Disordered" evidence="1">
    <location>
        <begin position="279"/>
        <end position="362"/>
    </location>
</feature>
<dbReference type="AlphaFoldDB" id="X5MA05"/>
<dbReference type="InterPro" id="IPR052748">
    <property type="entry name" value="ISR_Activator"/>
</dbReference>
<dbReference type="HOGENOM" id="CLU_583543_0_0_5"/>
<feature type="compositionally biased region" description="Polar residues" evidence="1">
    <location>
        <begin position="106"/>
        <end position="118"/>
    </location>
</feature>
<gene>
    <name evidence="2" type="ORF">BN1012_Phect2325</name>
</gene>
<feature type="region of interest" description="Disordered" evidence="1">
    <location>
        <begin position="88"/>
        <end position="118"/>
    </location>
</feature>
<feature type="compositionally biased region" description="Acidic residues" evidence="1">
    <location>
        <begin position="297"/>
        <end position="312"/>
    </location>
</feature>
<evidence type="ECO:0000313" key="3">
    <source>
        <dbReference type="Proteomes" id="UP000032160"/>
    </source>
</evidence>
<organism evidence="2 3">
    <name type="scientific">Candidatus Phaeomarinibacter ectocarpi</name>
    <dbReference type="NCBI Taxonomy" id="1458461"/>
    <lineage>
        <taxon>Bacteria</taxon>
        <taxon>Pseudomonadati</taxon>
        <taxon>Pseudomonadota</taxon>
        <taxon>Alphaproteobacteria</taxon>
        <taxon>Hyphomicrobiales</taxon>
        <taxon>Parvibaculaceae</taxon>
        <taxon>Candidatus Phaeomarinibacter</taxon>
    </lineage>
</organism>
<dbReference type="InterPro" id="IPR006597">
    <property type="entry name" value="Sel1-like"/>
</dbReference>
<evidence type="ECO:0000313" key="2">
    <source>
        <dbReference type="EMBL" id="CDO60538.1"/>
    </source>
</evidence>
<dbReference type="Gene3D" id="1.25.40.10">
    <property type="entry name" value="Tetratricopeptide repeat domain"/>
    <property type="match status" value="2"/>
</dbReference>
<feature type="region of interest" description="Disordered" evidence="1">
    <location>
        <begin position="429"/>
        <end position="454"/>
    </location>
</feature>
<dbReference type="KEGG" id="pect:BN1012_Phect2325"/>
<dbReference type="PANTHER" id="PTHR45011:SF1">
    <property type="entry name" value="DAP3-BINDING CELL DEATH ENHANCER 1"/>
    <property type="match status" value="1"/>
</dbReference>
<sequence length="468" mass="50882">MLRPSCDRPRIIWLVHQCPNLDRVYSIIAHRPWPSSSPAWQLRIRWSLSAGNTRNQTPVHISRPHSFLLVFAMVFSTFAAPAGSFAQSTDGAVETPGAPPTEATIADTSPAASNDNSTAANEVLARQFRQGVSAYDSKKYGRAFELWLPLAQNGDLAAQRNVAHLLRRGLGVEQDLPRARKFYEQSAEFGFVTAQTNLAVMLLEGEGGEPEPEEAAYWLDRAARGGHPIAQFHLARLYETGTGVEPNPGRALGWYALASRSGHQPSLDRLAELVMILPGPSSNAEKPRDIADAPSSDLDETAAEDVRDEPDPVEATALDPDVSAAEPPVEAPTIPETSPAPEASLETADPEVSTQTAEDVVPSELDEALSAYSSRSYRDAQLQFEALAYRGNSEAQYRLGRMRNRGEGEPRDPVAALAWWTVAAEAGHAKSEKAAGDLHRELGPRQRGEAEREAAQFKALISQLTARN</sequence>
<dbReference type="STRING" id="1458461.BN1012_Phect2325"/>
<accession>X5MA05</accession>
<dbReference type="InterPro" id="IPR011990">
    <property type="entry name" value="TPR-like_helical_dom_sf"/>
</dbReference>
<reference evidence="2 3" key="1">
    <citation type="journal article" date="2014" name="Front. Genet.">
        <title>Genome and metabolic network of "Candidatus Phaeomarinobacter ectocarpi" Ec32, a new candidate genus of Alphaproteobacteria frequently associated with brown algae.</title>
        <authorList>
            <person name="Dittami S.M."/>
            <person name="Barbeyron T."/>
            <person name="Boyen C."/>
            <person name="Cambefort J."/>
            <person name="Collet G."/>
            <person name="Delage L."/>
            <person name="Gobet A."/>
            <person name="Groisillier A."/>
            <person name="Leblanc C."/>
            <person name="Michel G."/>
            <person name="Scornet D."/>
            <person name="Siegel A."/>
            <person name="Tapia J.E."/>
            <person name="Tonon T."/>
        </authorList>
    </citation>
    <scope>NUCLEOTIDE SEQUENCE [LARGE SCALE GENOMIC DNA]</scope>
    <source>
        <strain evidence="2 3">Ec32</strain>
    </source>
</reference>
<proteinExistence type="predicted"/>
<protein>
    <recommendedName>
        <fullName evidence="4">Sel1 repeat family protein</fullName>
    </recommendedName>
</protein>
<dbReference type="PANTHER" id="PTHR45011">
    <property type="entry name" value="DAP3-BINDING CELL DEATH ENHANCER 1"/>
    <property type="match status" value="1"/>
</dbReference>
<dbReference type="SUPFAM" id="SSF81901">
    <property type="entry name" value="HCP-like"/>
    <property type="match status" value="2"/>
</dbReference>
<dbReference type="Proteomes" id="UP000032160">
    <property type="component" value="Chromosome I"/>
</dbReference>
<dbReference type="Pfam" id="PF08238">
    <property type="entry name" value="Sel1"/>
    <property type="match status" value="4"/>
</dbReference>
<name>X5MA05_9HYPH</name>
<keyword evidence="3" id="KW-1185">Reference proteome</keyword>
<evidence type="ECO:0008006" key="4">
    <source>
        <dbReference type="Google" id="ProtNLM"/>
    </source>
</evidence>